<dbReference type="STRING" id="1129374.AJE_16289"/>
<dbReference type="SUPFAM" id="SSF47413">
    <property type="entry name" value="lambda repressor-like DNA-binding domains"/>
    <property type="match status" value="1"/>
</dbReference>
<dbReference type="PATRIC" id="fig|1129374.4.peg.3229"/>
<evidence type="ECO:0000313" key="2">
    <source>
        <dbReference type="EMBL" id="EHR39578.1"/>
    </source>
</evidence>
<dbReference type="AlphaFoldDB" id="H3ZIP5"/>
<dbReference type="PROSITE" id="PS50943">
    <property type="entry name" value="HTH_CROC1"/>
    <property type="match status" value="1"/>
</dbReference>
<name>H3ZIP5_9ALTE</name>
<sequence>MVLKINTLSSMQQSVLLVKALKQALRRQGMTYAQVAQALKLSEATVKRMFARQQFTLQRLEQISQLLGLEFVDLLQLLSEQQQLTTALTEQQELELTEDLCLLLIAFLVLHYWTLEQILEWYQLTKTECIQKLIKLERMQLISLLPENRIKLKISPHFQWRENGPMQRFFQQQLATEFLANPTQPQPEMLVLNGMLSLKSRQQFQARLQRLKRDFYEFTEQDKYLPFEQRSGVSTIILMRDWRFGLFKRFLKADKLR</sequence>
<dbReference type="GO" id="GO:0003677">
    <property type="term" value="F:DNA binding"/>
    <property type="evidence" value="ECO:0007669"/>
    <property type="project" value="InterPro"/>
</dbReference>
<dbReference type="Pfam" id="PF13443">
    <property type="entry name" value="HTH_26"/>
    <property type="match status" value="1"/>
</dbReference>
<evidence type="ECO:0000313" key="3">
    <source>
        <dbReference type="Proteomes" id="UP000012046"/>
    </source>
</evidence>
<keyword evidence="3" id="KW-1185">Reference proteome</keyword>
<protein>
    <submittedName>
        <fullName evidence="2">XRE family transcription regulator protein</fullName>
    </submittedName>
</protein>
<comment type="caution">
    <text evidence="2">The sequence shown here is derived from an EMBL/GenBank/DDBJ whole genome shotgun (WGS) entry which is preliminary data.</text>
</comment>
<dbReference type="Proteomes" id="UP000012046">
    <property type="component" value="Unassembled WGS sequence"/>
</dbReference>
<dbReference type="InterPro" id="IPR010982">
    <property type="entry name" value="Lambda_DNA-bd_dom_sf"/>
</dbReference>
<proteinExistence type="predicted"/>
<reference evidence="2 3" key="1">
    <citation type="journal article" date="2012" name="J. Bacteriol.">
        <title>Genome Sequence of Extracellular-Protease-Producing Alishewanella jeotgali Isolated from Traditional Korean Fermented Seafood.</title>
        <authorList>
            <person name="Jung J."/>
            <person name="Chun J."/>
            <person name="Park W."/>
        </authorList>
    </citation>
    <scope>NUCLEOTIDE SEQUENCE [LARGE SCALE GENOMIC DNA]</scope>
    <source>
        <strain evidence="2 3">KCTC 22429</strain>
    </source>
</reference>
<evidence type="ECO:0000259" key="1">
    <source>
        <dbReference type="PROSITE" id="PS50943"/>
    </source>
</evidence>
<dbReference type="InterPro" id="IPR001387">
    <property type="entry name" value="Cro/C1-type_HTH"/>
</dbReference>
<dbReference type="Gene3D" id="1.10.260.40">
    <property type="entry name" value="lambda repressor-like DNA-binding domains"/>
    <property type="match status" value="1"/>
</dbReference>
<gene>
    <name evidence="2" type="ORF">AJE_16289</name>
</gene>
<dbReference type="eggNOG" id="COG3655">
    <property type="taxonomic scope" value="Bacteria"/>
</dbReference>
<dbReference type="SMART" id="SM00530">
    <property type="entry name" value="HTH_XRE"/>
    <property type="match status" value="1"/>
</dbReference>
<accession>H3ZIP5</accession>
<feature type="domain" description="HTH cro/C1-type" evidence="1">
    <location>
        <begin position="21"/>
        <end position="74"/>
    </location>
</feature>
<dbReference type="EMBL" id="AHTH01000051">
    <property type="protein sequence ID" value="EHR39578.1"/>
    <property type="molecule type" value="Genomic_DNA"/>
</dbReference>
<organism evidence="2 3">
    <name type="scientific">Alishewanella jeotgali KCTC 22429</name>
    <dbReference type="NCBI Taxonomy" id="1129374"/>
    <lineage>
        <taxon>Bacteria</taxon>
        <taxon>Pseudomonadati</taxon>
        <taxon>Pseudomonadota</taxon>
        <taxon>Gammaproteobacteria</taxon>
        <taxon>Alteromonadales</taxon>
        <taxon>Alteromonadaceae</taxon>
        <taxon>Alishewanella</taxon>
    </lineage>
</organism>
<dbReference type="CDD" id="cd00093">
    <property type="entry name" value="HTH_XRE"/>
    <property type="match status" value="1"/>
</dbReference>